<dbReference type="Gene3D" id="3.30.160.670">
    <property type="match status" value="1"/>
</dbReference>
<evidence type="ECO:0000256" key="1">
    <source>
        <dbReference type="SAM" id="MobiDB-lite"/>
    </source>
</evidence>
<evidence type="ECO:0000256" key="2">
    <source>
        <dbReference type="SAM" id="SignalP"/>
    </source>
</evidence>
<dbReference type="AlphaFoldDB" id="A0A919CMX3"/>
<reference evidence="4" key="2">
    <citation type="submission" date="2020-09" db="EMBL/GenBank/DDBJ databases">
        <authorList>
            <person name="Sun Q."/>
            <person name="Kim S."/>
        </authorList>
    </citation>
    <scope>NUCLEOTIDE SEQUENCE</scope>
    <source>
        <strain evidence="4">KCTC 23430</strain>
    </source>
</reference>
<accession>A0A919CMX3</accession>
<protein>
    <recommendedName>
        <fullName evidence="3">DUF4136 domain-containing protein</fullName>
    </recommendedName>
</protein>
<feature type="domain" description="DUF4136" evidence="3">
    <location>
        <begin position="28"/>
        <end position="183"/>
    </location>
</feature>
<gene>
    <name evidence="4" type="ORF">GCM10007053_30130</name>
</gene>
<feature type="region of interest" description="Disordered" evidence="1">
    <location>
        <begin position="159"/>
        <end position="184"/>
    </location>
</feature>
<evidence type="ECO:0000313" key="5">
    <source>
        <dbReference type="Proteomes" id="UP000644693"/>
    </source>
</evidence>
<keyword evidence="2" id="KW-0732">Signal</keyword>
<evidence type="ECO:0000313" key="4">
    <source>
        <dbReference type="EMBL" id="GHD39008.1"/>
    </source>
</evidence>
<dbReference type="Proteomes" id="UP000644693">
    <property type="component" value="Unassembled WGS sequence"/>
</dbReference>
<sequence length="184" mass="20700">MSVRSVLAVIIAASVAVLSGCASPLTATTDFDQSFDFRNVDKVAIQPFDRTTVNSVRISDMQVDRIDEALSDELERKGIRVVGDNKDADLYMIWHLVTQEKTDVRSYNSASYYNCWRCGPNVSDVSVRQYTQGTLIVDMIDPVRNRSVWRAVIESRLKSQPDPEKSAQNRREAASAIFADFPPY</sequence>
<dbReference type="InterPro" id="IPR025411">
    <property type="entry name" value="DUF4136"/>
</dbReference>
<feature type="chain" id="PRO_5036675883" description="DUF4136 domain-containing protein" evidence="2">
    <location>
        <begin position="28"/>
        <end position="184"/>
    </location>
</feature>
<comment type="caution">
    <text evidence="4">The sequence shown here is derived from an EMBL/GenBank/DDBJ whole genome shotgun (WGS) entry which is preliminary data.</text>
</comment>
<organism evidence="4 5">
    <name type="scientific">Parahalioglobus pacificus</name>
    <dbReference type="NCBI Taxonomy" id="930806"/>
    <lineage>
        <taxon>Bacteria</taxon>
        <taxon>Pseudomonadati</taxon>
        <taxon>Pseudomonadota</taxon>
        <taxon>Gammaproteobacteria</taxon>
        <taxon>Cellvibrionales</taxon>
        <taxon>Halieaceae</taxon>
        <taxon>Parahalioglobus</taxon>
    </lineage>
</organism>
<reference evidence="4" key="1">
    <citation type="journal article" date="2014" name="Int. J. Syst. Evol. Microbiol.">
        <title>Complete genome sequence of Corynebacterium casei LMG S-19264T (=DSM 44701T), isolated from a smear-ripened cheese.</title>
        <authorList>
            <consortium name="US DOE Joint Genome Institute (JGI-PGF)"/>
            <person name="Walter F."/>
            <person name="Albersmeier A."/>
            <person name="Kalinowski J."/>
            <person name="Ruckert C."/>
        </authorList>
    </citation>
    <scope>NUCLEOTIDE SEQUENCE</scope>
    <source>
        <strain evidence="4">KCTC 23430</strain>
    </source>
</reference>
<feature type="compositionally biased region" description="Basic and acidic residues" evidence="1">
    <location>
        <begin position="159"/>
        <end position="173"/>
    </location>
</feature>
<dbReference type="RefSeq" id="WP_189478665.1">
    <property type="nucleotide sequence ID" value="NZ_BMYM01000004.1"/>
</dbReference>
<dbReference type="Pfam" id="PF13590">
    <property type="entry name" value="DUF4136"/>
    <property type="match status" value="1"/>
</dbReference>
<dbReference type="EMBL" id="BMYM01000004">
    <property type="protein sequence ID" value="GHD39008.1"/>
    <property type="molecule type" value="Genomic_DNA"/>
</dbReference>
<name>A0A919CMX3_9GAMM</name>
<keyword evidence="5" id="KW-1185">Reference proteome</keyword>
<feature type="signal peptide" evidence="2">
    <location>
        <begin position="1"/>
        <end position="27"/>
    </location>
</feature>
<dbReference type="PROSITE" id="PS51257">
    <property type="entry name" value="PROKAR_LIPOPROTEIN"/>
    <property type="match status" value="1"/>
</dbReference>
<evidence type="ECO:0000259" key="3">
    <source>
        <dbReference type="Pfam" id="PF13590"/>
    </source>
</evidence>
<proteinExistence type="predicted"/>